<keyword evidence="2" id="KW-0732">Signal</keyword>
<reference evidence="3 4" key="1">
    <citation type="submission" date="2014-06" db="EMBL/GenBank/DDBJ databases">
        <title>Evolutionary Origins and Diversification of the Mycorrhizal Mutualists.</title>
        <authorList>
            <consortium name="DOE Joint Genome Institute"/>
            <consortium name="Mycorrhizal Genomics Consortium"/>
            <person name="Kohler A."/>
            <person name="Kuo A."/>
            <person name="Nagy L.G."/>
            <person name="Floudas D."/>
            <person name="Copeland A."/>
            <person name="Barry K.W."/>
            <person name="Cichocki N."/>
            <person name="Veneault-Fourrey C."/>
            <person name="LaButti K."/>
            <person name="Lindquist E.A."/>
            <person name="Lipzen A."/>
            <person name="Lundell T."/>
            <person name="Morin E."/>
            <person name="Murat C."/>
            <person name="Riley R."/>
            <person name="Ohm R."/>
            <person name="Sun H."/>
            <person name="Tunlid A."/>
            <person name="Henrissat B."/>
            <person name="Grigoriev I.V."/>
            <person name="Hibbett D.S."/>
            <person name="Martin F."/>
        </authorList>
    </citation>
    <scope>NUCLEOTIDE SEQUENCE [LARGE SCALE GENOMIC DNA]</scope>
    <source>
        <strain evidence="3 4">SS14</strain>
    </source>
</reference>
<dbReference type="OrthoDB" id="5135119at2759"/>
<evidence type="ECO:0000313" key="4">
    <source>
        <dbReference type="Proteomes" id="UP000054279"/>
    </source>
</evidence>
<dbReference type="AlphaFoldDB" id="A0A0C9W2T6"/>
<dbReference type="Proteomes" id="UP000054279">
    <property type="component" value="Unassembled WGS sequence"/>
</dbReference>
<feature type="signal peptide" evidence="2">
    <location>
        <begin position="1"/>
        <end position="16"/>
    </location>
</feature>
<feature type="chain" id="PRO_5002205113" description="Acid phosphatase" evidence="2">
    <location>
        <begin position="17"/>
        <end position="246"/>
    </location>
</feature>
<dbReference type="PANTHER" id="PTHR31956">
    <property type="entry name" value="NON-SPECIFIC PHOSPHOLIPASE C4-RELATED"/>
    <property type="match status" value="1"/>
</dbReference>
<organism evidence="3 4">
    <name type="scientific">Sphaerobolus stellatus (strain SS14)</name>
    <dbReference type="NCBI Taxonomy" id="990650"/>
    <lineage>
        <taxon>Eukaryota</taxon>
        <taxon>Fungi</taxon>
        <taxon>Dikarya</taxon>
        <taxon>Basidiomycota</taxon>
        <taxon>Agaricomycotina</taxon>
        <taxon>Agaricomycetes</taxon>
        <taxon>Phallomycetidae</taxon>
        <taxon>Geastrales</taxon>
        <taxon>Sphaerobolaceae</taxon>
        <taxon>Sphaerobolus</taxon>
    </lineage>
</organism>
<dbReference type="Pfam" id="PF04185">
    <property type="entry name" value="Phosphoesterase"/>
    <property type="match status" value="1"/>
</dbReference>
<evidence type="ECO:0008006" key="5">
    <source>
        <dbReference type="Google" id="ProtNLM"/>
    </source>
</evidence>
<dbReference type="PANTHER" id="PTHR31956:SF8">
    <property type="entry name" value="ACID PHOSPHATASE PHOA (AFU_ORTHOLOGUE AFUA_1G03570)"/>
    <property type="match status" value="1"/>
</dbReference>
<proteinExistence type="predicted"/>
<evidence type="ECO:0000313" key="3">
    <source>
        <dbReference type="EMBL" id="KIJ45925.1"/>
    </source>
</evidence>
<accession>A0A0C9W2T6</accession>
<keyword evidence="1" id="KW-0378">Hydrolase</keyword>
<evidence type="ECO:0000256" key="2">
    <source>
        <dbReference type="SAM" id="SignalP"/>
    </source>
</evidence>
<protein>
    <recommendedName>
        <fullName evidence="5">Acid phosphatase</fullName>
    </recommendedName>
</protein>
<name>A0A0C9W2T6_SPHS4</name>
<keyword evidence="4" id="KW-1185">Reference proteome</keyword>
<gene>
    <name evidence="3" type="ORF">M422DRAFT_59683</name>
</gene>
<sequence>MPSLTLLVGLLPSALAASHLLLPPSVHLSRPVTTSSNSTLPAPTIVKGQAFDRFIQIWLENTDFATANSSAISLLNYYALTHPSQPNYIATAGGDFVGLPDDSSHDVPANISTIVDRLEAKSISWASYQENLASNTFTGSRYAQIVNYVSYCRKHSSTVGYKSVQNMPKHLAASTLPQWLFVTPNIVNDIHNTTIDFSGSWLNYWLTPMLAHANFNNNRTLVLLTFGENSSSSINKILYSSASGIF</sequence>
<evidence type="ECO:0000256" key="1">
    <source>
        <dbReference type="ARBA" id="ARBA00022801"/>
    </source>
</evidence>
<dbReference type="GO" id="GO:0009395">
    <property type="term" value="P:phospholipid catabolic process"/>
    <property type="evidence" value="ECO:0007669"/>
    <property type="project" value="TreeGrafter"/>
</dbReference>
<dbReference type="EMBL" id="KN837110">
    <property type="protein sequence ID" value="KIJ45925.1"/>
    <property type="molecule type" value="Genomic_DNA"/>
</dbReference>
<dbReference type="HOGENOM" id="CLU_027977_0_0_1"/>
<dbReference type="GO" id="GO:0016788">
    <property type="term" value="F:hydrolase activity, acting on ester bonds"/>
    <property type="evidence" value="ECO:0007669"/>
    <property type="project" value="InterPro"/>
</dbReference>
<dbReference type="InterPro" id="IPR007312">
    <property type="entry name" value="Phosphoesterase"/>
</dbReference>